<feature type="region of interest" description="Disordered" evidence="2">
    <location>
        <begin position="45"/>
        <end position="116"/>
    </location>
</feature>
<feature type="region of interest" description="Disordered" evidence="2">
    <location>
        <begin position="147"/>
        <end position="214"/>
    </location>
</feature>
<feature type="domain" description="RPAP1 N-terminal" evidence="4">
    <location>
        <begin position="101"/>
        <end position="145"/>
    </location>
</feature>
<dbReference type="EMBL" id="ML121559">
    <property type="protein sequence ID" value="RPB21489.1"/>
    <property type="molecule type" value="Genomic_DNA"/>
</dbReference>
<evidence type="ECO:0000256" key="1">
    <source>
        <dbReference type="ARBA" id="ARBA00009953"/>
    </source>
</evidence>
<comment type="similarity">
    <text evidence="1">Belongs to the RPAP1 family.</text>
</comment>
<evidence type="ECO:0000259" key="4">
    <source>
        <dbReference type="Pfam" id="PF08621"/>
    </source>
</evidence>
<dbReference type="PANTHER" id="PTHR21483">
    <property type="entry name" value="RNA POLYMERASE II-ASSOCIATED PROTEIN 1"/>
    <property type="match status" value="1"/>
</dbReference>
<dbReference type="OrthoDB" id="348201at2759"/>
<evidence type="ECO:0000313" key="5">
    <source>
        <dbReference type="EMBL" id="RPB21489.1"/>
    </source>
</evidence>
<evidence type="ECO:0008006" key="7">
    <source>
        <dbReference type="Google" id="ProtNLM"/>
    </source>
</evidence>
<feature type="compositionally biased region" description="Low complexity" evidence="2">
    <location>
        <begin position="45"/>
        <end position="54"/>
    </location>
</feature>
<sequence>MAFRGERFNLNLDEDGDFLGGPSIPSTLTPGGGFIKDIVENSVSSAPVAPSFPSRTTATGFPEHRKRIPKQSAFRQQRAAQQQPQAQPPQPSPTKLNTERQRISEENQRRLDAMLPEEIERERGELLANLNPKLVERLLQRATLDDKNITPSGWNIEGSKLSRPMRGPEDDSKPTRKTVTAEDEVEDQELETEEQLGPDERAPRTLPPGQKTLDADTIRVPIHFPAPPAAPELDPTSPDFLNQLHEKYYPDLPADPSKLSWMAPVSDADDSTYLPSLPSLPPSAIRFDFKGNILPPRKAREMPTHLGLHHHGDAPGAAGYTIPELSHLARSSFPAQRCMAYQTLGRILYKLGVRAYGEEEALNQGLWKRLHEGRVLDGLEDAASGRGTSHMGIKAYATEALWLWQKGGGQRWKAE</sequence>
<proteinExistence type="inferred from homology"/>
<dbReference type="Proteomes" id="UP000267821">
    <property type="component" value="Unassembled WGS sequence"/>
</dbReference>
<dbReference type="InParanoid" id="A0A3N4LJ55"/>
<feature type="domain" description="RPAP1 C-terminal" evidence="3">
    <location>
        <begin position="285"/>
        <end position="351"/>
    </location>
</feature>
<feature type="compositionally biased region" description="Low complexity" evidence="2">
    <location>
        <begin position="71"/>
        <end position="85"/>
    </location>
</feature>
<organism evidence="5 6">
    <name type="scientific">Terfezia boudieri ATCC MYA-4762</name>
    <dbReference type="NCBI Taxonomy" id="1051890"/>
    <lineage>
        <taxon>Eukaryota</taxon>
        <taxon>Fungi</taxon>
        <taxon>Dikarya</taxon>
        <taxon>Ascomycota</taxon>
        <taxon>Pezizomycotina</taxon>
        <taxon>Pezizomycetes</taxon>
        <taxon>Pezizales</taxon>
        <taxon>Pezizaceae</taxon>
        <taxon>Terfezia</taxon>
    </lineage>
</organism>
<dbReference type="FunCoup" id="A0A3N4LJ55">
    <property type="interactions" value="142"/>
</dbReference>
<evidence type="ECO:0000256" key="2">
    <source>
        <dbReference type="SAM" id="MobiDB-lite"/>
    </source>
</evidence>
<evidence type="ECO:0000259" key="3">
    <source>
        <dbReference type="Pfam" id="PF08620"/>
    </source>
</evidence>
<gene>
    <name evidence="5" type="ORF">L211DRAFT_828181</name>
</gene>
<evidence type="ECO:0000313" key="6">
    <source>
        <dbReference type="Proteomes" id="UP000267821"/>
    </source>
</evidence>
<dbReference type="AlphaFoldDB" id="A0A3N4LJ55"/>
<dbReference type="Pfam" id="PF08621">
    <property type="entry name" value="RPAP1_N"/>
    <property type="match status" value="1"/>
</dbReference>
<keyword evidence="6" id="KW-1185">Reference proteome</keyword>
<name>A0A3N4LJ55_9PEZI</name>
<dbReference type="GO" id="GO:0006366">
    <property type="term" value="P:transcription by RNA polymerase II"/>
    <property type="evidence" value="ECO:0007669"/>
    <property type="project" value="InterPro"/>
</dbReference>
<feature type="compositionally biased region" description="Basic and acidic residues" evidence="2">
    <location>
        <begin position="97"/>
        <end position="116"/>
    </location>
</feature>
<protein>
    <recommendedName>
        <fullName evidence="7">Transcription factor Rba50</fullName>
    </recommendedName>
</protein>
<dbReference type="InterPro" id="IPR039913">
    <property type="entry name" value="RPAP1/Rba50"/>
</dbReference>
<reference evidence="5 6" key="1">
    <citation type="journal article" date="2018" name="Nat. Ecol. Evol.">
        <title>Pezizomycetes genomes reveal the molecular basis of ectomycorrhizal truffle lifestyle.</title>
        <authorList>
            <person name="Murat C."/>
            <person name="Payen T."/>
            <person name="Noel B."/>
            <person name="Kuo A."/>
            <person name="Morin E."/>
            <person name="Chen J."/>
            <person name="Kohler A."/>
            <person name="Krizsan K."/>
            <person name="Balestrini R."/>
            <person name="Da Silva C."/>
            <person name="Montanini B."/>
            <person name="Hainaut M."/>
            <person name="Levati E."/>
            <person name="Barry K.W."/>
            <person name="Belfiori B."/>
            <person name="Cichocki N."/>
            <person name="Clum A."/>
            <person name="Dockter R.B."/>
            <person name="Fauchery L."/>
            <person name="Guy J."/>
            <person name="Iotti M."/>
            <person name="Le Tacon F."/>
            <person name="Lindquist E.A."/>
            <person name="Lipzen A."/>
            <person name="Malagnac F."/>
            <person name="Mello A."/>
            <person name="Molinier V."/>
            <person name="Miyauchi S."/>
            <person name="Poulain J."/>
            <person name="Riccioni C."/>
            <person name="Rubini A."/>
            <person name="Sitrit Y."/>
            <person name="Splivallo R."/>
            <person name="Traeger S."/>
            <person name="Wang M."/>
            <person name="Zifcakova L."/>
            <person name="Wipf D."/>
            <person name="Zambonelli A."/>
            <person name="Paolocci F."/>
            <person name="Nowrousian M."/>
            <person name="Ottonello S."/>
            <person name="Baldrian P."/>
            <person name="Spatafora J.W."/>
            <person name="Henrissat B."/>
            <person name="Nagy L.G."/>
            <person name="Aury J.M."/>
            <person name="Wincker P."/>
            <person name="Grigoriev I.V."/>
            <person name="Bonfante P."/>
            <person name="Martin F.M."/>
        </authorList>
    </citation>
    <scope>NUCLEOTIDE SEQUENCE [LARGE SCALE GENOMIC DNA]</scope>
    <source>
        <strain evidence="5 6">ATCC MYA-4762</strain>
    </source>
</reference>
<dbReference type="InterPro" id="IPR013930">
    <property type="entry name" value="RPAP1_N"/>
</dbReference>
<dbReference type="PANTHER" id="PTHR21483:SF18">
    <property type="entry name" value="RNA POLYMERASE II-ASSOCIATED PROTEIN 1"/>
    <property type="match status" value="1"/>
</dbReference>
<dbReference type="InterPro" id="IPR013929">
    <property type="entry name" value="RPAP1_C"/>
</dbReference>
<dbReference type="Pfam" id="PF08620">
    <property type="entry name" value="RPAP1_C"/>
    <property type="match status" value="1"/>
</dbReference>
<accession>A0A3N4LJ55</accession>
<dbReference type="STRING" id="1051890.A0A3N4LJ55"/>
<feature type="compositionally biased region" description="Acidic residues" evidence="2">
    <location>
        <begin position="181"/>
        <end position="197"/>
    </location>
</feature>